<accession>A0ABP9HR08</accession>
<name>A0ABP9HR08_9FLAO</name>
<sequence>MTEYEKELTKYFNEIALESEFDNSSENVIKWTKPMKLYILKDKEYEQQVSFIKSTVEKINEIAQDDFKIELTSGLMESNSVIFLCEREKAIELDSALFEGINEDFSGLSLAEFNNRFEIYSSRIFIDITEPIELQKSVILEEITQSLGLLNDSEKYTNSIFYEKQSIENNSNFDYSKEDIEIIKLLYHPYMKPGLNKVEVEKTIKRIFENKK</sequence>
<evidence type="ECO:0000313" key="2">
    <source>
        <dbReference type="Proteomes" id="UP001501692"/>
    </source>
</evidence>
<dbReference type="EMBL" id="BAABJK010000009">
    <property type="protein sequence ID" value="GAA4976215.1"/>
    <property type="molecule type" value="Genomic_DNA"/>
</dbReference>
<dbReference type="Proteomes" id="UP001501692">
    <property type="component" value="Unassembled WGS sequence"/>
</dbReference>
<dbReference type="InterPro" id="IPR021323">
    <property type="entry name" value="DUF2927"/>
</dbReference>
<gene>
    <name evidence="1" type="ORF">GCM10023315_28820</name>
</gene>
<dbReference type="RefSeq" id="WP_345170138.1">
    <property type="nucleotide sequence ID" value="NZ_BAABJK010000009.1"/>
</dbReference>
<reference evidence="2" key="1">
    <citation type="journal article" date="2019" name="Int. J. Syst. Evol. Microbiol.">
        <title>The Global Catalogue of Microorganisms (GCM) 10K type strain sequencing project: providing services to taxonomists for standard genome sequencing and annotation.</title>
        <authorList>
            <consortium name="The Broad Institute Genomics Platform"/>
            <consortium name="The Broad Institute Genome Sequencing Center for Infectious Disease"/>
            <person name="Wu L."/>
            <person name="Ma J."/>
        </authorList>
    </citation>
    <scope>NUCLEOTIDE SEQUENCE [LARGE SCALE GENOMIC DNA]</scope>
    <source>
        <strain evidence="2">JCM 18287</strain>
    </source>
</reference>
<keyword evidence="2" id="KW-1185">Reference proteome</keyword>
<evidence type="ECO:0000313" key="1">
    <source>
        <dbReference type="EMBL" id="GAA4976215.1"/>
    </source>
</evidence>
<proteinExistence type="predicted"/>
<protein>
    <recommendedName>
        <fullName evidence="3">YdhG-like domain-containing protein</fullName>
    </recommendedName>
</protein>
<evidence type="ECO:0008006" key="3">
    <source>
        <dbReference type="Google" id="ProtNLM"/>
    </source>
</evidence>
<organism evidence="1 2">
    <name type="scientific">Algibacter aquimarinus</name>
    <dbReference type="NCBI Taxonomy" id="1136748"/>
    <lineage>
        <taxon>Bacteria</taxon>
        <taxon>Pseudomonadati</taxon>
        <taxon>Bacteroidota</taxon>
        <taxon>Flavobacteriia</taxon>
        <taxon>Flavobacteriales</taxon>
        <taxon>Flavobacteriaceae</taxon>
        <taxon>Algibacter</taxon>
    </lineage>
</organism>
<comment type="caution">
    <text evidence="1">The sequence shown here is derived from an EMBL/GenBank/DDBJ whole genome shotgun (WGS) entry which is preliminary data.</text>
</comment>
<dbReference type="Pfam" id="PF11150">
    <property type="entry name" value="DUF2927"/>
    <property type="match status" value="1"/>
</dbReference>